<evidence type="ECO:0000313" key="2">
    <source>
        <dbReference type="Proteomes" id="UP000608579"/>
    </source>
</evidence>
<reference evidence="1" key="1">
    <citation type="journal article" date="2020" name="ISME J.">
        <title>Gammaproteobacteria mediating utilization of methyl-, sulfur- and petroleum organic compounds in deep ocean hydrothermal plumes.</title>
        <authorList>
            <person name="Zhou Z."/>
            <person name="Liu Y."/>
            <person name="Pan J."/>
            <person name="Cron B.R."/>
            <person name="Toner B.M."/>
            <person name="Anantharaman K."/>
            <person name="Breier J.A."/>
            <person name="Dick G.J."/>
            <person name="Li M."/>
        </authorList>
    </citation>
    <scope>NUCLEOTIDE SEQUENCE</scope>
    <source>
        <strain evidence="1">SZUA-1515</strain>
    </source>
</reference>
<dbReference type="AlphaFoldDB" id="A0A833EAW1"/>
<sequence length="140" mass="15719">MSGRRSAGDELTRWARDLADRIREVVEESVSRITPEVERLLGKAELEKNGFLYIMIPLPGCGKEGISISVKEDMVEVTGSPAEPPYPEAKELQTYSKPIRKLIRLHRRVSPEASEARYVNGILYLKLKLAEAAGVRIEVE</sequence>
<gene>
    <name evidence="1" type="ORF">EYH45_05870</name>
</gene>
<dbReference type="SUPFAM" id="SSF49764">
    <property type="entry name" value="HSP20-like chaperones"/>
    <property type="match status" value="1"/>
</dbReference>
<evidence type="ECO:0008006" key="3">
    <source>
        <dbReference type="Google" id="ProtNLM"/>
    </source>
</evidence>
<dbReference type="EMBL" id="DQVM01000113">
    <property type="protein sequence ID" value="HIQ30075.1"/>
    <property type="molecule type" value="Genomic_DNA"/>
</dbReference>
<protein>
    <recommendedName>
        <fullName evidence="3">Hsp20/alpha crystallin family protein</fullName>
    </recommendedName>
</protein>
<proteinExistence type="predicted"/>
<organism evidence="1 2">
    <name type="scientific">Caldiarchaeum subterraneum</name>
    <dbReference type="NCBI Taxonomy" id="311458"/>
    <lineage>
        <taxon>Archaea</taxon>
        <taxon>Nitrososphaerota</taxon>
        <taxon>Candidatus Caldarchaeales</taxon>
        <taxon>Candidatus Caldarchaeaceae</taxon>
        <taxon>Candidatus Caldarchaeum</taxon>
    </lineage>
</organism>
<comment type="caution">
    <text evidence="1">The sequence shown here is derived from an EMBL/GenBank/DDBJ whole genome shotgun (WGS) entry which is preliminary data.</text>
</comment>
<dbReference type="CDD" id="cd00298">
    <property type="entry name" value="ACD_sHsps_p23-like"/>
    <property type="match status" value="1"/>
</dbReference>
<evidence type="ECO:0000313" key="1">
    <source>
        <dbReference type="EMBL" id="HIQ30075.1"/>
    </source>
</evidence>
<accession>A0A833EAW1</accession>
<dbReference type="InterPro" id="IPR008978">
    <property type="entry name" value="HSP20-like_chaperone"/>
</dbReference>
<name>A0A833EAW1_CALS0</name>
<dbReference type="Gene3D" id="2.60.40.790">
    <property type="match status" value="1"/>
</dbReference>
<dbReference type="Proteomes" id="UP000608579">
    <property type="component" value="Unassembled WGS sequence"/>
</dbReference>